<keyword evidence="1 3" id="KW-0853">WD repeat</keyword>
<dbReference type="InterPro" id="IPR036322">
    <property type="entry name" value="WD40_repeat_dom_sf"/>
</dbReference>
<reference evidence="4" key="3">
    <citation type="submission" date="2025-09" db="UniProtKB">
        <authorList>
            <consortium name="Ensembl"/>
        </authorList>
    </citation>
    <scope>IDENTIFICATION</scope>
</reference>
<feature type="repeat" description="WD" evidence="3">
    <location>
        <begin position="573"/>
        <end position="602"/>
    </location>
</feature>
<proteinExistence type="predicted"/>
<gene>
    <name evidence="4" type="primary">LOC107388196</name>
</gene>
<reference evidence="4" key="1">
    <citation type="submission" date="2014-08" db="EMBL/GenBank/DDBJ databases">
        <authorList>
            <person name="Senf B."/>
            <person name="Petzold A."/>
            <person name="Downie B.R."/>
            <person name="Koch P."/>
            <person name="Platzer M."/>
        </authorList>
    </citation>
    <scope>NUCLEOTIDE SEQUENCE [LARGE SCALE GENOMIC DNA]</scope>
    <source>
        <strain evidence="4">GRZ</strain>
    </source>
</reference>
<dbReference type="Gene3D" id="2.130.10.10">
    <property type="entry name" value="YVTN repeat-like/Quinoprotein amine dehydrogenase"/>
    <property type="match status" value="3"/>
</dbReference>
<feature type="repeat" description="WD" evidence="3">
    <location>
        <begin position="697"/>
        <end position="738"/>
    </location>
</feature>
<name>A0A8C6MBS0_NOTFU</name>
<sequence length="949" mass="105943">MDSLGNNQNLWRLYDTEVPHTRIRHPADSSSAADKLRPEHMQLLRDAFICPKARPQAQHPKTEGGNRDEEPGLMLGEFQELLRSVVGPSADESWVERFFSEVDVCCTGRVKWQQLSSYLFLELTERQRAFNPPAALLDTQPQIRHCSHNKREATVRVVAVSHPPPLRYVSVSKGGQISVWSRSLHILKTFTLTGDPTEEVANTTRFRGWTTDAAYMGSCQMVAVATNRRDLHFFSISSTTVSEDVHLFGFFCVPTALCYSENVQNPEEHPLLMLGDEQGGVHLLWFLNPLKGLFKSPPRKENGPQRIFFPVGKLSQVVVEANLNSAVSDTHSFLLLFPLQTIKFIGFSIQKDLGEHSSMVSHRYIPHIHQEPINRVVFDSNVIMTSSESDDTSVVFMNVSLRQKPYTWKIPQGAKCFDYDSSLQLLVTGGRDGKLRVWTSYVTLSPVGMLLGHHTAVLDVAIYQAADQIFSYSRDSELRVWDISGHHCLKTVRLQFPCMQQGCMPEHGYFPFLLLRPPLPEETPPHLLVGCKDYLAHLSLAETRRGVGGRWTGEGGELGAELESSAPLSCALYNPTLTQVVTGHVDSSVSLWDVKTGRRNLCILNAHGEERLTCMELDSSHRRLITGAPSGTIKVWNLLNGLNLHKLEPVINSKVTGLTCLHGNQLLAVGWSRHIVQYNISEVKDLKVTADMSWKSSDGHKSDIMAVRQCSPLGVIATASHDGELIIWRLDTQRPIIHLQRGTQAALPVDSLVFLQHRPESITLRDRGVLVSSQAGYLCFWSVTGVKHGCFYAPEQPGERVLIMSSDQIKNSILVSGDTKGCLQIWDISSYAVDIQSQSACEQPPLLQRWSAHSRPLVCVEVLHVADREFLLTASADGSAGLWTRDGDHVGCFGQLETWSITGPATYHRRRHDKLIEDPAEMGEKNKFLTLPLRTSPVLQTHPAAISET</sequence>
<dbReference type="Pfam" id="PF00400">
    <property type="entry name" value="WD40"/>
    <property type="match status" value="4"/>
</dbReference>
<dbReference type="GeneTree" id="ENSGT00940000166249"/>
<dbReference type="InterPro" id="IPR051242">
    <property type="entry name" value="WD-EF-hand_domain"/>
</dbReference>
<feature type="repeat" description="WD" evidence="3">
    <location>
        <begin position="450"/>
        <end position="491"/>
    </location>
</feature>
<evidence type="ECO:0000256" key="1">
    <source>
        <dbReference type="ARBA" id="ARBA00022574"/>
    </source>
</evidence>
<organism evidence="4 5">
    <name type="scientific">Nothobranchius furzeri</name>
    <name type="common">Turquoise killifish</name>
    <dbReference type="NCBI Taxonomy" id="105023"/>
    <lineage>
        <taxon>Eukaryota</taxon>
        <taxon>Metazoa</taxon>
        <taxon>Chordata</taxon>
        <taxon>Craniata</taxon>
        <taxon>Vertebrata</taxon>
        <taxon>Euteleostomi</taxon>
        <taxon>Actinopterygii</taxon>
        <taxon>Neopterygii</taxon>
        <taxon>Teleostei</taxon>
        <taxon>Neoteleostei</taxon>
        <taxon>Acanthomorphata</taxon>
        <taxon>Ovalentaria</taxon>
        <taxon>Atherinomorphae</taxon>
        <taxon>Cyprinodontiformes</taxon>
        <taxon>Nothobranchiidae</taxon>
        <taxon>Nothobranchius</taxon>
    </lineage>
</organism>
<dbReference type="PROSITE" id="PS50294">
    <property type="entry name" value="WD_REPEATS_REGION"/>
    <property type="match status" value="1"/>
</dbReference>
<dbReference type="PROSITE" id="PS00678">
    <property type="entry name" value="WD_REPEATS_1"/>
    <property type="match status" value="1"/>
</dbReference>
<dbReference type="InterPro" id="IPR019775">
    <property type="entry name" value="WD40_repeat_CS"/>
</dbReference>
<accession>A0A8C6MBS0</accession>
<dbReference type="InterPro" id="IPR001680">
    <property type="entry name" value="WD40_rpt"/>
</dbReference>
<evidence type="ECO:0000256" key="2">
    <source>
        <dbReference type="ARBA" id="ARBA00022737"/>
    </source>
</evidence>
<evidence type="ECO:0000313" key="4">
    <source>
        <dbReference type="Ensembl" id="ENSNFUP00015032748.1"/>
    </source>
</evidence>
<dbReference type="Proteomes" id="UP000694548">
    <property type="component" value="Chromosome sgr12"/>
</dbReference>
<keyword evidence="2" id="KW-0677">Repeat</keyword>
<dbReference type="SMART" id="SM00320">
    <property type="entry name" value="WD40"/>
    <property type="match status" value="9"/>
</dbReference>
<keyword evidence="5" id="KW-1185">Reference proteome</keyword>
<dbReference type="Ensembl" id="ENSNFUT00015034228.1">
    <property type="protein sequence ID" value="ENSNFUP00015032748.1"/>
    <property type="gene ID" value="ENSNFUG00015016048.1"/>
</dbReference>
<evidence type="ECO:0000256" key="3">
    <source>
        <dbReference type="PROSITE-ProRule" id="PRU00221"/>
    </source>
</evidence>
<dbReference type="AlphaFoldDB" id="A0A8C6MBS0"/>
<protein>
    <submittedName>
        <fullName evidence="4">Si:dkey-202c14.3</fullName>
    </submittedName>
</protein>
<dbReference type="PANTHER" id="PTHR44324">
    <property type="entry name" value="WD40 REPEAT DOMAIN 95"/>
    <property type="match status" value="1"/>
</dbReference>
<reference evidence="4" key="2">
    <citation type="submission" date="2025-08" db="UniProtKB">
        <authorList>
            <consortium name="Ensembl"/>
        </authorList>
    </citation>
    <scope>IDENTIFICATION</scope>
</reference>
<dbReference type="InterPro" id="IPR015943">
    <property type="entry name" value="WD40/YVTN_repeat-like_dom_sf"/>
</dbReference>
<dbReference type="PANTHER" id="PTHR44324:SF3">
    <property type="entry name" value="WD REPEAT-CONTAINING PROTEIN 49-LIKE"/>
    <property type="match status" value="1"/>
</dbReference>
<evidence type="ECO:0000313" key="5">
    <source>
        <dbReference type="Proteomes" id="UP000694548"/>
    </source>
</evidence>
<dbReference type="SUPFAM" id="SSF50978">
    <property type="entry name" value="WD40 repeat-like"/>
    <property type="match status" value="3"/>
</dbReference>
<dbReference type="PROSITE" id="PS50082">
    <property type="entry name" value="WD_REPEATS_2"/>
    <property type="match status" value="3"/>
</dbReference>